<reference evidence="13" key="2">
    <citation type="submission" date="2025-09" db="UniProtKB">
        <authorList>
            <consortium name="Ensembl"/>
        </authorList>
    </citation>
    <scope>IDENTIFICATION</scope>
</reference>
<keyword evidence="3" id="KW-0560">Oxidoreductase</keyword>
<dbReference type="Gene3D" id="3.20.20.100">
    <property type="entry name" value="NADP-dependent oxidoreductase domain"/>
    <property type="match status" value="1"/>
</dbReference>
<proteinExistence type="inferred from homology"/>
<keyword evidence="14" id="KW-1185">Reference proteome</keyword>
<evidence type="ECO:0000256" key="6">
    <source>
        <dbReference type="ARBA" id="ARBA00047706"/>
    </source>
</evidence>
<evidence type="ECO:0000313" key="14">
    <source>
        <dbReference type="Proteomes" id="UP000694401"/>
    </source>
</evidence>
<evidence type="ECO:0000256" key="9">
    <source>
        <dbReference type="PIRSR" id="PIRSR000097-1"/>
    </source>
</evidence>
<feature type="site" description="Lowers pKa of active site Tyr" evidence="11">
    <location>
        <position position="111"/>
    </location>
</feature>
<keyword evidence="2" id="KW-0521">NADP</keyword>
<evidence type="ECO:0000256" key="8">
    <source>
        <dbReference type="ARBA" id="ARBA00048262"/>
    </source>
</evidence>
<dbReference type="InterPro" id="IPR023210">
    <property type="entry name" value="NADP_OxRdtase_dom"/>
</dbReference>
<accession>A0A8D2PQF3</accession>
<dbReference type="AlphaFoldDB" id="A0A8D2PQF3"/>
<feature type="domain" description="NADP-dependent oxidoreductase" evidence="12">
    <location>
        <begin position="61"/>
        <end position="322"/>
    </location>
</feature>
<comment type="catalytic activity">
    <reaction evidence="7">
        <text>S-nitrosoglutathione + NADPH + H(+) = S-(hydroxysulfenamide)glutathione + NADP(+)</text>
        <dbReference type="Rhea" id="RHEA:63500"/>
        <dbReference type="ChEBI" id="CHEBI:15378"/>
        <dbReference type="ChEBI" id="CHEBI:57783"/>
        <dbReference type="ChEBI" id="CHEBI:58349"/>
        <dbReference type="ChEBI" id="CHEBI:145544"/>
        <dbReference type="ChEBI" id="CHEBI:229723"/>
    </reaction>
</comment>
<organism evidence="13 14">
    <name type="scientific">Zosterops lateralis melanops</name>
    <dbReference type="NCBI Taxonomy" id="1220523"/>
    <lineage>
        <taxon>Eukaryota</taxon>
        <taxon>Metazoa</taxon>
        <taxon>Chordata</taxon>
        <taxon>Craniata</taxon>
        <taxon>Vertebrata</taxon>
        <taxon>Euteleostomi</taxon>
        <taxon>Archelosauria</taxon>
        <taxon>Archosauria</taxon>
        <taxon>Dinosauria</taxon>
        <taxon>Saurischia</taxon>
        <taxon>Theropoda</taxon>
        <taxon>Coelurosauria</taxon>
        <taxon>Aves</taxon>
        <taxon>Neognathae</taxon>
        <taxon>Neoaves</taxon>
        <taxon>Telluraves</taxon>
        <taxon>Australaves</taxon>
        <taxon>Passeriformes</taxon>
        <taxon>Sylvioidea</taxon>
        <taxon>Zosteropidae</taxon>
        <taxon>Zosterops</taxon>
    </lineage>
</organism>
<evidence type="ECO:0000256" key="5">
    <source>
        <dbReference type="ARBA" id="ARBA00044808"/>
    </source>
</evidence>
<dbReference type="PROSITE" id="PS00062">
    <property type="entry name" value="ALDOKETO_REDUCTASE_2"/>
    <property type="match status" value="1"/>
</dbReference>
<dbReference type="PROSITE" id="PS00063">
    <property type="entry name" value="ALDOKETO_REDUCTASE_3"/>
    <property type="match status" value="1"/>
</dbReference>
<reference evidence="13" key="1">
    <citation type="submission" date="2025-08" db="UniProtKB">
        <authorList>
            <consortium name="Ensembl"/>
        </authorList>
    </citation>
    <scope>IDENTIFICATION</scope>
</reference>
<dbReference type="EC" id="1.1.1.2" evidence="4"/>
<dbReference type="Pfam" id="PF00248">
    <property type="entry name" value="Aldo_ket_red"/>
    <property type="match status" value="1"/>
</dbReference>
<feature type="active site" description="Proton donor" evidence="9">
    <location>
        <position position="82"/>
    </location>
</feature>
<evidence type="ECO:0000256" key="7">
    <source>
        <dbReference type="ARBA" id="ARBA00048207"/>
    </source>
</evidence>
<dbReference type="SUPFAM" id="SSF51430">
    <property type="entry name" value="NAD(P)-linked oxidoreductase"/>
    <property type="match status" value="1"/>
</dbReference>
<evidence type="ECO:0000256" key="4">
    <source>
        <dbReference type="ARBA" id="ARBA00024074"/>
    </source>
</evidence>
<evidence type="ECO:0000259" key="12">
    <source>
        <dbReference type="Pfam" id="PF00248"/>
    </source>
</evidence>
<name>A0A8D2PQF3_ZOSLA</name>
<feature type="binding site" evidence="10">
    <location>
        <position position="144"/>
    </location>
    <ligand>
        <name>substrate</name>
    </ligand>
</feature>
<sequence>MAWGKPLQKRKPVKFSTGSLVVCKRKKNCCVFYVLERKVLNLLFSKSDWLLCWFQSLQGAARDAVKFAIDVGYRHLDCAYMYQNESEIGDALRQKIEEGVVRREELFIVSKLWSTFHHRPLVKEACQKTLTALQLDYLDLYLMHCPMGFKAGEEIFPADGNGMIIPSNTDFLDTWEAMEELVDVGMVKAIGISNFNRKQIDRLLSKPGLRHKPANHQIESHPYLPQEELIKFCQSKGISVTAYCPLGAPNWPGSKPDHISLLDDPQIKEIALKHNKTPAQVLIRLQIQRNVSVIPKSVTPQRIEENFKVFDFELTAEEMETLLGFKKRYRICALSQCKNHKDYPFFED</sequence>
<dbReference type="PROSITE" id="PS00798">
    <property type="entry name" value="ALDOKETO_REDUCTASE_1"/>
    <property type="match status" value="1"/>
</dbReference>
<evidence type="ECO:0000256" key="10">
    <source>
        <dbReference type="PIRSR" id="PIRSR000097-2"/>
    </source>
</evidence>
<dbReference type="InterPro" id="IPR020471">
    <property type="entry name" value="AKR"/>
</dbReference>
<dbReference type="FunFam" id="3.20.20.100:FF:000006">
    <property type="entry name" value="Aldo-keto reductase family 1 member A1"/>
    <property type="match status" value="1"/>
</dbReference>
<dbReference type="PANTHER" id="PTHR11732">
    <property type="entry name" value="ALDO/KETO REDUCTASE"/>
    <property type="match status" value="1"/>
</dbReference>
<dbReference type="GO" id="GO:0008106">
    <property type="term" value="F:alcohol dehydrogenase (NADP+) activity"/>
    <property type="evidence" value="ECO:0007669"/>
    <property type="project" value="UniProtKB-EC"/>
</dbReference>
<dbReference type="PRINTS" id="PR00069">
    <property type="entry name" value="ALDKETRDTASE"/>
</dbReference>
<dbReference type="Ensembl" id="ENSZLMT00000016325.1">
    <property type="protein sequence ID" value="ENSZLMP00000015884.1"/>
    <property type="gene ID" value="ENSZLMG00000011042.1"/>
</dbReference>
<comment type="catalytic activity">
    <reaction evidence="8">
        <text>a primary alcohol + NADP(+) = an aldehyde + NADPH + H(+)</text>
        <dbReference type="Rhea" id="RHEA:15937"/>
        <dbReference type="ChEBI" id="CHEBI:15378"/>
        <dbReference type="ChEBI" id="CHEBI:15734"/>
        <dbReference type="ChEBI" id="CHEBI:17478"/>
        <dbReference type="ChEBI" id="CHEBI:57783"/>
        <dbReference type="ChEBI" id="CHEBI:58349"/>
        <dbReference type="EC" id="1.1.1.2"/>
    </reaction>
</comment>
<comment type="similarity">
    <text evidence="1">Belongs to the aldo/keto reductase family.</text>
</comment>
<dbReference type="Proteomes" id="UP000694401">
    <property type="component" value="Unassembled WGS sequence"/>
</dbReference>
<dbReference type="PIRSF" id="PIRSF000097">
    <property type="entry name" value="AKR"/>
    <property type="match status" value="1"/>
</dbReference>
<dbReference type="InterPro" id="IPR036812">
    <property type="entry name" value="NAD(P)_OxRdtase_dom_sf"/>
</dbReference>
<evidence type="ECO:0000256" key="1">
    <source>
        <dbReference type="ARBA" id="ARBA00007905"/>
    </source>
</evidence>
<comment type="catalytic activity">
    <reaction evidence="6">
        <text>S-nitroso-CoA + NADPH + H(+) = sulfinamide-CoA + NADP(+)</text>
        <dbReference type="Rhea" id="RHEA:78375"/>
        <dbReference type="ChEBI" id="CHEBI:15378"/>
        <dbReference type="ChEBI" id="CHEBI:57783"/>
        <dbReference type="ChEBI" id="CHEBI:58349"/>
        <dbReference type="ChEBI" id="CHEBI:145546"/>
        <dbReference type="ChEBI" id="CHEBI:145548"/>
    </reaction>
    <physiologicalReaction direction="left-to-right" evidence="6">
        <dbReference type="Rhea" id="RHEA:78376"/>
    </physiologicalReaction>
</comment>
<protein>
    <recommendedName>
        <fullName evidence="4">alcohol dehydrogenase (NADP(+))</fullName>
        <ecNumber evidence="4">1.1.1.2</ecNumber>
    </recommendedName>
    <alternativeName>
        <fullName evidence="5">S-nitroso-CoA reductase</fullName>
    </alternativeName>
</protein>
<dbReference type="InterPro" id="IPR018170">
    <property type="entry name" value="Aldo/ket_reductase_CS"/>
</dbReference>
<evidence type="ECO:0000256" key="3">
    <source>
        <dbReference type="ARBA" id="ARBA00023002"/>
    </source>
</evidence>
<evidence type="ECO:0000256" key="11">
    <source>
        <dbReference type="PIRSR" id="PIRSR000097-3"/>
    </source>
</evidence>
<evidence type="ECO:0000256" key="2">
    <source>
        <dbReference type="ARBA" id="ARBA00022857"/>
    </source>
</evidence>
<evidence type="ECO:0000313" key="13">
    <source>
        <dbReference type="Ensembl" id="ENSZLMP00000015884.1"/>
    </source>
</evidence>